<name>A0ABX8XE60_SHEPU</name>
<dbReference type="Proteomes" id="UP000827084">
    <property type="component" value="Chromosome"/>
</dbReference>
<dbReference type="GeneID" id="67442220"/>
<keyword evidence="1" id="KW-0732">Signal</keyword>
<feature type="signal peptide" evidence="1">
    <location>
        <begin position="1"/>
        <end position="27"/>
    </location>
</feature>
<evidence type="ECO:0000256" key="1">
    <source>
        <dbReference type="SAM" id="SignalP"/>
    </source>
</evidence>
<dbReference type="EMBL" id="CP080635">
    <property type="protein sequence ID" value="QYX73432.1"/>
    <property type="molecule type" value="Genomic_DNA"/>
</dbReference>
<evidence type="ECO:0000313" key="3">
    <source>
        <dbReference type="Proteomes" id="UP000827084"/>
    </source>
</evidence>
<evidence type="ECO:0000313" key="2">
    <source>
        <dbReference type="EMBL" id="QYX73432.1"/>
    </source>
</evidence>
<reference evidence="2 3" key="1">
    <citation type="submission" date="2021-08" db="EMBL/GenBank/DDBJ databases">
        <title>Shewanella putrefaciens YZ-J, complete genome.</title>
        <authorList>
            <person name="Yi Z."/>
        </authorList>
    </citation>
    <scope>NUCLEOTIDE SEQUENCE [LARGE SCALE GENOMIC DNA]</scope>
    <source>
        <strain evidence="2 3">YZ-J</strain>
    </source>
</reference>
<sequence>MFTSNLKKSVQMSVLCVGLISSAMVHAQAAPMSDVAVAIEKTLTTQAQELLVSAKRELVLSLHTQLAESIYDFNNQLSLSADNKTESAAAVEYSAK</sequence>
<dbReference type="RefSeq" id="WP_011790668.1">
    <property type="nucleotide sequence ID" value="NZ_BMPK01000004.1"/>
</dbReference>
<keyword evidence="3" id="KW-1185">Reference proteome</keyword>
<organism evidence="2 3">
    <name type="scientific">Shewanella putrefaciens</name>
    <name type="common">Pseudomonas putrefaciens</name>
    <dbReference type="NCBI Taxonomy" id="24"/>
    <lineage>
        <taxon>Bacteria</taxon>
        <taxon>Pseudomonadati</taxon>
        <taxon>Pseudomonadota</taxon>
        <taxon>Gammaproteobacteria</taxon>
        <taxon>Alteromonadales</taxon>
        <taxon>Shewanellaceae</taxon>
        <taxon>Shewanella</taxon>
    </lineage>
</organism>
<feature type="chain" id="PRO_5046052347" description="TolC family protein" evidence="1">
    <location>
        <begin position="28"/>
        <end position="96"/>
    </location>
</feature>
<proteinExistence type="predicted"/>
<protein>
    <recommendedName>
        <fullName evidence="4">TolC family protein</fullName>
    </recommendedName>
</protein>
<gene>
    <name evidence="2" type="ORF">K3G22_03140</name>
</gene>
<accession>A0ABX8XE60</accession>
<evidence type="ECO:0008006" key="4">
    <source>
        <dbReference type="Google" id="ProtNLM"/>
    </source>
</evidence>